<evidence type="ECO:0000256" key="3">
    <source>
        <dbReference type="ARBA" id="ARBA00022989"/>
    </source>
</evidence>
<evidence type="ECO:0000256" key="5">
    <source>
        <dbReference type="SAM" id="Phobius"/>
    </source>
</evidence>
<dbReference type="Pfam" id="PF06271">
    <property type="entry name" value="RDD"/>
    <property type="match status" value="1"/>
</dbReference>
<keyword evidence="8" id="KW-1185">Reference proteome</keyword>
<keyword evidence="2 5" id="KW-0812">Transmembrane</keyword>
<dbReference type="STRING" id="571298.SAMN04488026_104313"/>
<evidence type="ECO:0000313" key="7">
    <source>
        <dbReference type="EMBL" id="SDK49822.1"/>
    </source>
</evidence>
<feature type="transmembrane region" description="Helical" evidence="5">
    <location>
        <begin position="60"/>
        <end position="83"/>
    </location>
</feature>
<accession>A0A1G9CDV3</accession>
<dbReference type="AlphaFoldDB" id="A0A1G9CDV3"/>
<keyword evidence="4 5" id="KW-0472">Membrane</keyword>
<gene>
    <name evidence="7" type="ORF">SAMN04488026_104313</name>
</gene>
<feature type="transmembrane region" description="Helical" evidence="5">
    <location>
        <begin position="29"/>
        <end position="53"/>
    </location>
</feature>
<evidence type="ECO:0000256" key="4">
    <source>
        <dbReference type="ARBA" id="ARBA00023136"/>
    </source>
</evidence>
<keyword evidence="3 5" id="KW-1133">Transmembrane helix</keyword>
<comment type="subcellular location">
    <subcellularLocation>
        <location evidence="1">Membrane</location>
        <topology evidence="1">Multi-pass membrane protein</topology>
    </subcellularLocation>
</comment>
<protein>
    <submittedName>
        <fullName evidence="7">RDD family protein</fullName>
    </submittedName>
</protein>
<dbReference type="RefSeq" id="WP_093159899.1">
    <property type="nucleotide sequence ID" value="NZ_FNEK01000043.1"/>
</dbReference>
<organism evidence="7 8">
    <name type="scientific">Aliiruegeria lutimaris</name>
    <dbReference type="NCBI Taxonomy" id="571298"/>
    <lineage>
        <taxon>Bacteria</taxon>
        <taxon>Pseudomonadati</taxon>
        <taxon>Pseudomonadota</taxon>
        <taxon>Alphaproteobacteria</taxon>
        <taxon>Rhodobacterales</taxon>
        <taxon>Roseobacteraceae</taxon>
        <taxon>Aliiruegeria</taxon>
    </lineage>
</organism>
<dbReference type="Proteomes" id="UP000199382">
    <property type="component" value="Unassembled WGS sequence"/>
</dbReference>
<evidence type="ECO:0000256" key="2">
    <source>
        <dbReference type="ARBA" id="ARBA00022692"/>
    </source>
</evidence>
<evidence type="ECO:0000256" key="1">
    <source>
        <dbReference type="ARBA" id="ARBA00004141"/>
    </source>
</evidence>
<dbReference type="GO" id="GO:0016020">
    <property type="term" value="C:membrane"/>
    <property type="evidence" value="ECO:0007669"/>
    <property type="project" value="UniProtKB-SubCell"/>
</dbReference>
<reference evidence="7 8" key="1">
    <citation type="submission" date="2016-10" db="EMBL/GenBank/DDBJ databases">
        <authorList>
            <person name="de Groot N.N."/>
        </authorList>
    </citation>
    <scope>NUCLEOTIDE SEQUENCE [LARGE SCALE GENOMIC DNA]</scope>
    <source>
        <strain evidence="7 8">DSM 25294</strain>
    </source>
</reference>
<feature type="domain" description="RDD" evidence="6">
    <location>
        <begin position="26"/>
        <end position="141"/>
    </location>
</feature>
<dbReference type="EMBL" id="FNEK01000043">
    <property type="protein sequence ID" value="SDK49822.1"/>
    <property type="molecule type" value="Genomic_DNA"/>
</dbReference>
<sequence length="151" mass="16882">MSDMIAPYPGLPDPDRNAEFYADIPVKRAIAWVVDALIVFLLTLLVLPFTAFTGLFFYPFLWLVVSFVYRVLTISGGSATLGMRLMSVELRTWRGERFGLGDAFMHTLLYSLCLSFLIPQLISMGMMLTTARAQGLHDLALGTAAINRGRW</sequence>
<dbReference type="OrthoDB" id="7270324at2"/>
<feature type="transmembrane region" description="Helical" evidence="5">
    <location>
        <begin position="103"/>
        <end position="122"/>
    </location>
</feature>
<dbReference type="InterPro" id="IPR010432">
    <property type="entry name" value="RDD"/>
</dbReference>
<proteinExistence type="predicted"/>
<name>A0A1G9CDV3_9RHOB</name>
<evidence type="ECO:0000259" key="6">
    <source>
        <dbReference type="Pfam" id="PF06271"/>
    </source>
</evidence>
<evidence type="ECO:0000313" key="8">
    <source>
        <dbReference type="Proteomes" id="UP000199382"/>
    </source>
</evidence>